<sequence length="233" mass="26045">MEFLDLGYKDSITNSQPPTGNTEYSSSILSTVPERNAVIIPGANQITITYKMNDIKPSIGYITISQKNTIEGGDDFLRTKISANNSKSITIIGSEEIRHTFLRLMMTFVEVNGQNLTGSSWEVSTAPGSGSNEPGDTRATILLTPAGTKNYLENRNIYVYEMSKEISKALAIEEGRIFIPYDRYQYKRNTREDQILLLIDIKDTKTPDQPSSFALRHSLDKIIISKSTSAIYQ</sequence>
<evidence type="ECO:0000256" key="1">
    <source>
        <dbReference type="SAM" id="MobiDB-lite"/>
    </source>
</evidence>
<gene>
    <name evidence="2" type="ORF">RhiirA1_476445</name>
</gene>
<reference evidence="2 3" key="2">
    <citation type="submission" date="2017-10" db="EMBL/GenBank/DDBJ databases">
        <title>Genome analyses suggest a sexual origin of heterokaryosis in a supposedly ancient asexual fungus.</title>
        <authorList>
            <person name="Corradi N."/>
            <person name="Sedzielewska K."/>
            <person name="Noel J."/>
            <person name="Charron P."/>
            <person name="Farinelli L."/>
            <person name="Marton T."/>
            <person name="Kruger M."/>
            <person name="Pelin A."/>
            <person name="Brachmann A."/>
            <person name="Corradi N."/>
        </authorList>
    </citation>
    <scope>NUCLEOTIDE SEQUENCE [LARGE SCALE GENOMIC DNA]</scope>
    <source>
        <strain evidence="2 3">A1</strain>
    </source>
</reference>
<evidence type="ECO:0000313" key="2">
    <source>
        <dbReference type="EMBL" id="PKC54928.1"/>
    </source>
</evidence>
<organism evidence="2 3">
    <name type="scientific">Rhizophagus irregularis</name>
    <dbReference type="NCBI Taxonomy" id="588596"/>
    <lineage>
        <taxon>Eukaryota</taxon>
        <taxon>Fungi</taxon>
        <taxon>Fungi incertae sedis</taxon>
        <taxon>Mucoromycota</taxon>
        <taxon>Glomeromycotina</taxon>
        <taxon>Glomeromycetes</taxon>
        <taxon>Glomerales</taxon>
        <taxon>Glomeraceae</taxon>
        <taxon>Rhizophagus</taxon>
    </lineage>
</organism>
<comment type="caution">
    <text evidence="2">The sequence shown here is derived from an EMBL/GenBank/DDBJ whole genome shotgun (WGS) entry which is preliminary data.</text>
</comment>
<proteinExistence type="predicted"/>
<accession>A0A2I1FD47</accession>
<dbReference type="EMBL" id="LLXH01002895">
    <property type="protein sequence ID" value="PKC54928.1"/>
    <property type="molecule type" value="Genomic_DNA"/>
</dbReference>
<dbReference type="VEuPathDB" id="FungiDB:RhiirA1_476445"/>
<dbReference type="VEuPathDB" id="FungiDB:RhiirFUN_004305"/>
<dbReference type="OrthoDB" id="2340087at2759"/>
<feature type="compositionally biased region" description="Polar residues" evidence="1">
    <location>
        <begin position="11"/>
        <end position="25"/>
    </location>
</feature>
<evidence type="ECO:0000313" key="3">
    <source>
        <dbReference type="Proteomes" id="UP000232688"/>
    </source>
</evidence>
<protein>
    <submittedName>
        <fullName evidence="2">Uncharacterized protein</fullName>
    </submittedName>
</protein>
<reference evidence="2 3" key="1">
    <citation type="submission" date="2017-10" db="EMBL/GenBank/DDBJ databases">
        <title>Extensive intraspecific genome diversity in a model arbuscular mycorrhizal fungus.</title>
        <authorList>
            <person name="Chen E.C.H."/>
            <person name="Morin E."/>
            <person name="Baudet D."/>
            <person name="Noel J."/>
            <person name="Ndikumana S."/>
            <person name="Charron P."/>
            <person name="St-Onge C."/>
            <person name="Giorgi J."/>
            <person name="Grigoriev I.V."/>
            <person name="Roux C."/>
            <person name="Martin F.M."/>
            <person name="Corradi N."/>
        </authorList>
    </citation>
    <scope>NUCLEOTIDE SEQUENCE [LARGE SCALE GENOMIC DNA]</scope>
    <source>
        <strain evidence="2 3">A1</strain>
    </source>
</reference>
<name>A0A2I1FD47_9GLOM</name>
<dbReference type="VEuPathDB" id="FungiDB:FUN_024453"/>
<feature type="region of interest" description="Disordered" evidence="1">
    <location>
        <begin position="1"/>
        <end position="25"/>
    </location>
</feature>
<dbReference type="AlphaFoldDB" id="A0A2I1FD47"/>
<dbReference type="Proteomes" id="UP000232688">
    <property type="component" value="Unassembled WGS sequence"/>
</dbReference>